<evidence type="ECO:0000256" key="1">
    <source>
        <dbReference type="SAM" id="MobiDB-lite"/>
    </source>
</evidence>
<feature type="region of interest" description="Disordered" evidence="1">
    <location>
        <begin position="15"/>
        <end position="47"/>
    </location>
</feature>
<dbReference type="AlphaFoldDB" id="A0AAE1AMU7"/>
<accession>A0AAE1AMU7</accession>
<keyword evidence="3" id="KW-1185">Reference proteome</keyword>
<comment type="caution">
    <text evidence="2">The sequence shown here is derived from an EMBL/GenBank/DDBJ whole genome shotgun (WGS) entry which is preliminary data.</text>
</comment>
<evidence type="ECO:0000313" key="2">
    <source>
        <dbReference type="EMBL" id="KAK3790820.1"/>
    </source>
</evidence>
<sequence length="74" mass="8158">MAGFFLLEQISTGSRLGWKGGRPSPAKPSTECPEDGSSTRKDRRHPWVSTGRAATSFYFTAHTDTQNTRTALEI</sequence>
<reference evidence="2" key="1">
    <citation type="journal article" date="2023" name="G3 (Bethesda)">
        <title>A reference genome for the long-term kleptoplast-retaining sea slug Elysia crispata morphotype clarki.</title>
        <authorList>
            <person name="Eastman K.E."/>
            <person name="Pendleton A.L."/>
            <person name="Shaikh M.A."/>
            <person name="Suttiyut T."/>
            <person name="Ogas R."/>
            <person name="Tomko P."/>
            <person name="Gavelis G."/>
            <person name="Widhalm J.R."/>
            <person name="Wisecaver J.H."/>
        </authorList>
    </citation>
    <scope>NUCLEOTIDE SEQUENCE</scope>
    <source>
        <strain evidence="2">ECLA1</strain>
    </source>
</reference>
<gene>
    <name evidence="2" type="ORF">RRG08_038311</name>
</gene>
<dbReference type="EMBL" id="JAWDGP010001519">
    <property type="protein sequence ID" value="KAK3790820.1"/>
    <property type="molecule type" value="Genomic_DNA"/>
</dbReference>
<dbReference type="Proteomes" id="UP001283361">
    <property type="component" value="Unassembled WGS sequence"/>
</dbReference>
<protein>
    <submittedName>
        <fullName evidence="2">Uncharacterized protein</fullName>
    </submittedName>
</protein>
<name>A0AAE1AMU7_9GAST</name>
<proteinExistence type="predicted"/>
<organism evidence="2 3">
    <name type="scientific">Elysia crispata</name>
    <name type="common">lettuce slug</name>
    <dbReference type="NCBI Taxonomy" id="231223"/>
    <lineage>
        <taxon>Eukaryota</taxon>
        <taxon>Metazoa</taxon>
        <taxon>Spiralia</taxon>
        <taxon>Lophotrochozoa</taxon>
        <taxon>Mollusca</taxon>
        <taxon>Gastropoda</taxon>
        <taxon>Heterobranchia</taxon>
        <taxon>Euthyneura</taxon>
        <taxon>Panpulmonata</taxon>
        <taxon>Sacoglossa</taxon>
        <taxon>Placobranchoidea</taxon>
        <taxon>Plakobranchidae</taxon>
        <taxon>Elysia</taxon>
    </lineage>
</organism>
<evidence type="ECO:0000313" key="3">
    <source>
        <dbReference type="Proteomes" id="UP001283361"/>
    </source>
</evidence>